<comment type="pathway">
    <text evidence="1">Protein modification; protein lipoylation via exogenous pathway; protein N(6)-(lipoyl)lysine from lipoate: step 2/2.</text>
</comment>
<dbReference type="CDD" id="cd16443">
    <property type="entry name" value="LplA"/>
    <property type="match status" value="1"/>
</dbReference>
<dbReference type="InterPro" id="IPR045864">
    <property type="entry name" value="aa-tRNA-synth_II/BPL/LPL"/>
</dbReference>
<dbReference type="Proteomes" id="UP001519460">
    <property type="component" value="Unassembled WGS sequence"/>
</dbReference>
<comment type="similarity">
    <text evidence="2">Belongs to the LplA family.</text>
</comment>
<evidence type="ECO:0000256" key="2">
    <source>
        <dbReference type="ARBA" id="ARBA00008242"/>
    </source>
</evidence>
<evidence type="ECO:0000259" key="4">
    <source>
        <dbReference type="PROSITE" id="PS51733"/>
    </source>
</evidence>
<dbReference type="PROSITE" id="PS51733">
    <property type="entry name" value="BPL_LPL_CATALYTIC"/>
    <property type="match status" value="1"/>
</dbReference>
<evidence type="ECO:0000256" key="1">
    <source>
        <dbReference type="ARBA" id="ARBA00005085"/>
    </source>
</evidence>
<feature type="compositionally biased region" description="Low complexity" evidence="3">
    <location>
        <begin position="283"/>
        <end position="300"/>
    </location>
</feature>
<sequence length="405" mass="45049">MRFWAGAKHVSRTFSKAVHGSKPKKLVYISTSADIFENLALEEWLYENADLPSTEYLLMWRNAPAVVVGRHQNPWTECNVVETQTRGVAVARRNSGGGTVFHDEGNLNLSFLKSRSHYDRRQNLSLVVRALTASWDIDLDLNARDDLILDGVYKVSGTASKLGGQRTYHHFTLMLDVNTHILGHLLHSPLEGVDSKATRSVPALVKNLREAAPEMTAENAIHVISQEFLKDETDKCVHSVDPTDDSHFPGVIAIQQRLKSWEWVYGKTPRFAITRNFIKPSSLSLRPSSSPGSLPTPSSSALQSPQQISTSDCSIRIHLQIDKGRIHTLSADLSPGCCCHGNASSLLSRVTQLQAFDGKPLEEDEMKSLWDSVQRNLEAERGSEDESLLVWAVKCLKQCMPCPGR</sequence>
<dbReference type="PANTHER" id="PTHR12561:SF3">
    <property type="entry name" value="LIPOYLTRANSFERASE 1, MITOCHONDRIAL"/>
    <property type="match status" value="1"/>
</dbReference>
<dbReference type="InterPro" id="IPR004143">
    <property type="entry name" value="BPL_LPL_catalytic"/>
</dbReference>
<feature type="region of interest" description="Disordered" evidence="3">
    <location>
        <begin position="283"/>
        <end position="308"/>
    </location>
</feature>
<gene>
    <name evidence="5" type="ORF">BaRGS_00038890</name>
</gene>
<protein>
    <recommendedName>
        <fullName evidence="4">BPL/LPL catalytic domain-containing protein</fullName>
    </recommendedName>
</protein>
<feature type="domain" description="BPL/LPL catalytic" evidence="4">
    <location>
        <begin position="51"/>
        <end position="232"/>
    </location>
</feature>
<dbReference type="EMBL" id="JACVVK020000650">
    <property type="protein sequence ID" value="KAK7460362.1"/>
    <property type="molecule type" value="Genomic_DNA"/>
</dbReference>
<evidence type="ECO:0000313" key="5">
    <source>
        <dbReference type="EMBL" id="KAK7460362.1"/>
    </source>
</evidence>
<dbReference type="SUPFAM" id="SSF55681">
    <property type="entry name" value="Class II aaRS and biotin synthetases"/>
    <property type="match status" value="1"/>
</dbReference>
<dbReference type="AlphaFoldDB" id="A0ABD0J4R1"/>
<comment type="caution">
    <text evidence="5">The sequence shown here is derived from an EMBL/GenBank/DDBJ whole genome shotgun (WGS) entry which is preliminary data.</text>
</comment>
<dbReference type="InterPro" id="IPR004562">
    <property type="entry name" value="LipoylTrfase_LipoateP_Ligase"/>
</dbReference>
<keyword evidence="6" id="KW-1185">Reference proteome</keyword>
<proteinExistence type="inferred from homology"/>
<dbReference type="Gene3D" id="3.30.930.10">
    <property type="entry name" value="Bira Bifunctional Protein, Domain 2"/>
    <property type="match status" value="1"/>
</dbReference>
<name>A0ABD0J4R1_9CAEN</name>
<organism evidence="5 6">
    <name type="scientific">Batillaria attramentaria</name>
    <dbReference type="NCBI Taxonomy" id="370345"/>
    <lineage>
        <taxon>Eukaryota</taxon>
        <taxon>Metazoa</taxon>
        <taxon>Spiralia</taxon>
        <taxon>Lophotrochozoa</taxon>
        <taxon>Mollusca</taxon>
        <taxon>Gastropoda</taxon>
        <taxon>Caenogastropoda</taxon>
        <taxon>Sorbeoconcha</taxon>
        <taxon>Cerithioidea</taxon>
        <taxon>Batillariidae</taxon>
        <taxon>Batillaria</taxon>
    </lineage>
</organism>
<accession>A0ABD0J4R1</accession>
<evidence type="ECO:0000313" key="6">
    <source>
        <dbReference type="Proteomes" id="UP001519460"/>
    </source>
</evidence>
<dbReference type="Pfam" id="PF21948">
    <property type="entry name" value="LplA-B_cat"/>
    <property type="match status" value="1"/>
</dbReference>
<dbReference type="FunFam" id="3.30.930.10:FF:000045">
    <property type="entry name" value="lipoyltransferase 1, mitochondrial"/>
    <property type="match status" value="1"/>
</dbReference>
<reference evidence="5 6" key="1">
    <citation type="journal article" date="2023" name="Sci. Data">
        <title>Genome assembly of the Korean intertidal mud-creeper Batillaria attramentaria.</title>
        <authorList>
            <person name="Patra A.K."/>
            <person name="Ho P.T."/>
            <person name="Jun S."/>
            <person name="Lee S.J."/>
            <person name="Kim Y."/>
            <person name="Won Y.J."/>
        </authorList>
    </citation>
    <scope>NUCLEOTIDE SEQUENCE [LARGE SCALE GENOMIC DNA]</scope>
    <source>
        <strain evidence="5">Wonlab-2016</strain>
    </source>
</reference>
<dbReference type="PANTHER" id="PTHR12561">
    <property type="entry name" value="LIPOATE-PROTEIN LIGASE"/>
    <property type="match status" value="1"/>
</dbReference>
<evidence type="ECO:0000256" key="3">
    <source>
        <dbReference type="SAM" id="MobiDB-lite"/>
    </source>
</evidence>